<evidence type="ECO:0000313" key="3">
    <source>
        <dbReference type="Proteomes" id="UP000011083"/>
    </source>
</evidence>
<dbReference type="RefSeq" id="XP_004344660.1">
    <property type="nucleotide sequence ID" value="XM_004344610.1"/>
</dbReference>
<keyword evidence="3" id="KW-1185">Reference proteome</keyword>
<evidence type="ECO:0000313" key="2">
    <source>
        <dbReference type="EMBL" id="ELR20917.1"/>
    </source>
</evidence>
<dbReference type="OrthoDB" id="20870at2759"/>
<feature type="compositionally biased region" description="Basic and acidic residues" evidence="1">
    <location>
        <begin position="275"/>
        <end position="303"/>
    </location>
</feature>
<protein>
    <submittedName>
        <fullName evidence="2">Uncharacterized protein</fullName>
    </submittedName>
</protein>
<gene>
    <name evidence="2" type="ORF">ACA1_278880</name>
</gene>
<feature type="compositionally biased region" description="Basic and acidic residues" evidence="1">
    <location>
        <begin position="830"/>
        <end position="841"/>
    </location>
</feature>
<dbReference type="EMBL" id="KB007908">
    <property type="protein sequence ID" value="ELR20917.1"/>
    <property type="molecule type" value="Genomic_DNA"/>
</dbReference>
<feature type="region of interest" description="Disordered" evidence="1">
    <location>
        <begin position="275"/>
        <end position="387"/>
    </location>
</feature>
<feature type="compositionally biased region" description="Basic and acidic residues" evidence="1">
    <location>
        <begin position="1107"/>
        <end position="1127"/>
    </location>
</feature>
<feature type="compositionally biased region" description="Acidic residues" evidence="1">
    <location>
        <begin position="372"/>
        <end position="387"/>
    </location>
</feature>
<feature type="region of interest" description="Disordered" evidence="1">
    <location>
        <begin position="1099"/>
        <end position="1130"/>
    </location>
</feature>
<name>L8H6P2_ACACF</name>
<dbReference type="Proteomes" id="UP000011083">
    <property type="component" value="Unassembled WGS sequence"/>
</dbReference>
<feature type="compositionally biased region" description="Acidic residues" evidence="1">
    <location>
        <begin position="322"/>
        <end position="331"/>
    </location>
</feature>
<evidence type="ECO:0000256" key="1">
    <source>
        <dbReference type="SAM" id="MobiDB-lite"/>
    </source>
</evidence>
<feature type="region of interest" description="Disordered" evidence="1">
    <location>
        <begin position="822"/>
        <end position="841"/>
    </location>
</feature>
<feature type="compositionally biased region" description="Basic and acidic residues" evidence="1">
    <location>
        <begin position="1"/>
        <end position="32"/>
    </location>
</feature>
<sequence>MKRTFADHSAADEAAAEGKKSQQDAGIDERAGRGRPKAAAAQKSAKRLRTVSLLSLEPFAFFVRAPPVAYAQHYCQLADHMEGLINDDFAVGERPFAAAMHCPDDGAGPTMVPWFAAEGGATWLDGDSKLFFREQWKDIEAVVNDAHQTQDGWRKLTLADKILGLYDTEAWKSTQHQARLHPALICMAALEYPHLLTFVWRVACVSAQTDYMPFEREVWWVKTARGWFSSDNSSSYKGYLRIATSALILELWYRFVWAGHTYRVYRDIQHRRKEAAHSGDSHESGPHDESEAMVEEKDTKNEYDSEEVVDSQTLHSMAHGDDDGEDDEEEEGTRANEEIDLVPARRRARTRRGSAEDSAHGTAPDSMHSDDSENEDTDEAEEVMSGDDTIDGGQTMEAIPSVVSVFFGHAAIVRALDVAESHYFERLEAAERMQTVATPSAPTFSPFGSPSPAGGSVWQFEGVMEAFVELVERRNSDYKMIDQPSRADIASDLCKLYRKRFVPFLHMLGIEVAGTSSESTSSTHSDQLFRWRWRQGMPSRFIEQVYVTCMRNITCDGTLSCGRHILDLLPEIFLLADSRLEAAATRLEEVLKHKGKFDEEVSSLVAMLDELLAEKQAINQSQQHAQRSPTHRKETMKELIGQRVEQLRARRLQEIEDTIRVIEAELNKLTGSADRISPLPFNSKQYRSELLGGDGDDEEEEQFSLKPKKLKKRPDKLPRTKETENEYSMSLATACQILHAAGVDSNTVLVFLSPSDGTLQFVASSLFGAQRSVSCYNVATKKAAQVRVKGLRDLSLTHTRRVVEQVLARLCPEVKRRRGRRKACEAGTADIEHSDEQQQHTDWNEVAHQLEREIALPLDPPTAEQEGQLPEMLHTLQASTTAKARELVITKITKHLQQRAEGNLFSSMIYNKASVDRLLDLCRDLLEDTAGSTLVGMPVSSPTSLFVALSASSLWDLRFSKDRHKRETFQRIIHLGETHPARFKLVVHNALDPREYLHDIHGFIPWRLEARGRVYERDFAPTCGSGGSQELARIDQLYLGTVQRGEAHIEALVKEHFTPGLVRDYYVFYPNSRAPIAPFHYGFHSLQLLPGVRNTSPALPASLAPADEGKGKEKAETDSMEEGRGDESPPGEGRAWLYYCKGKIDYAKGLRGTAVLALWERKPGEAESGSRRLCERSLREWVQSKGLDAGQVAQLLVESLLAESAAEPWWSALLRSYEGLFLISDHPGRVTVICSPAYTGGLRFYTSDPANASAASPPDALSAQAQSSWEMNFPYQQTTLPVGRPQPQLVVREHQQPAQGGMFKYAILGNATFWSLGGNQADGLVGHLRSTVEERIESSPDDFVVDAQTGPLARSALRAELERDTLQAKQPDRLISTVEQWANSNRLLALDPVNPQSEDEVVCATLMNISLEEPANWCYWEETLELPRAADGRPLPHPNWAKLTCPASVPRAYLPAAAPSATGDQGMELETAAAYTTVLNSMDKPLLHEEPL</sequence>
<organism evidence="2 3">
    <name type="scientific">Acanthamoeba castellanii (strain ATCC 30010 / Neff)</name>
    <dbReference type="NCBI Taxonomy" id="1257118"/>
    <lineage>
        <taxon>Eukaryota</taxon>
        <taxon>Amoebozoa</taxon>
        <taxon>Discosea</taxon>
        <taxon>Longamoebia</taxon>
        <taxon>Centramoebida</taxon>
        <taxon>Acanthamoebidae</taxon>
        <taxon>Acanthamoeba</taxon>
    </lineage>
</organism>
<accession>L8H6P2</accession>
<dbReference type="VEuPathDB" id="AmoebaDB:ACA1_278880"/>
<reference evidence="2 3" key="1">
    <citation type="journal article" date="2013" name="Genome Biol.">
        <title>Genome of Acanthamoeba castellanii highlights extensive lateral gene transfer and early evolution of tyrosine kinase signaling.</title>
        <authorList>
            <person name="Clarke M."/>
            <person name="Lohan A.J."/>
            <person name="Liu B."/>
            <person name="Lagkouvardos I."/>
            <person name="Roy S."/>
            <person name="Zafar N."/>
            <person name="Bertelli C."/>
            <person name="Schilde C."/>
            <person name="Kianianmomeni A."/>
            <person name="Burglin T.R."/>
            <person name="Frech C."/>
            <person name="Turcotte B."/>
            <person name="Kopec K.O."/>
            <person name="Synnott J.M."/>
            <person name="Choo C."/>
            <person name="Paponov I."/>
            <person name="Finkler A."/>
            <person name="Soon Heng Tan C."/>
            <person name="Hutchins A.P."/>
            <person name="Weinmeier T."/>
            <person name="Rattei T."/>
            <person name="Chu J.S."/>
            <person name="Gimenez G."/>
            <person name="Irimia M."/>
            <person name="Rigden D.J."/>
            <person name="Fitzpatrick D.A."/>
            <person name="Lorenzo-Morales J."/>
            <person name="Bateman A."/>
            <person name="Chiu C.H."/>
            <person name="Tang P."/>
            <person name="Hegemann P."/>
            <person name="Fromm H."/>
            <person name="Raoult D."/>
            <person name="Greub G."/>
            <person name="Miranda-Saavedra D."/>
            <person name="Chen N."/>
            <person name="Nash P."/>
            <person name="Ginger M.L."/>
            <person name="Horn M."/>
            <person name="Schaap P."/>
            <person name="Caler L."/>
            <person name="Loftus B."/>
        </authorList>
    </citation>
    <scope>NUCLEOTIDE SEQUENCE [LARGE SCALE GENOMIC DNA]</scope>
    <source>
        <strain evidence="2 3">Neff</strain>
    </source>
</reference>
<proteinExistence type="predicted"/>
<dbReference type="KEGG" id="acan:ACA1_278880"/>
<feature type="region of interest" description="Disordered" evidence="1">
    <location>
        <begin position="687"/>
        <end position="723"/>
    </location>
</feature>
<feature type="region of interest" description="Disordered" evidence="1">
    <location>
        <begin position="1"/>
        <end position="43"/>
    </location>
</feature>
<dbReference type="GeneID" id="14921789"/>